<protein>
    <submittedName>
        <fullName evidence="1">Uncharacterized protein</fullName>
    </submittedName>
</protein>
<organism evidence="1 2">
    <name type="scientific">Modicisalibacter zincidurans</name>
    <dbReference type="NCBI Taxonomy" id="1178777"/>
    <lineage>
        <taxon>Bacteria</taxon>
        <taxon>Pseudomonadati</taxon>
        <taxon>Pseudomonadota</taxon>
        <taxon>Gammaproteobacteria</taxon>
        <taxon>Oceanospirillales</taxon>
        <taxon>Halomonadaceae</taxon>
        <taxon>Modicisalibacter</taxon>
    </lineage>
</organism>
<dbReference type="Proteomes" id="UP001500074">
    <property type="component" value="Unassembled WGS sequence"/>
</dbReference>
<evidence type="ECO:0000313" key="2">
    <source>
        <dbReference type="Proteomes" id="UP001500074"/>
    </source>
</evidence>
<name>A0ABP9R131_9GAMM</name>
<proteinExistence type="predicted"/>
<keyword evidence="2" id="KW-1185">Reference proteome</keyword>
<comment type="caution">
    <text evidence="1">The sequence shown here is derived from an EMBL/GenBank/DDBJ whole genome shotgun (WGS) entry which is preliminary data.</text>
</comment>
<sequence>MTLSPSLVRPVAAQSLQFDPEVLQFWADEARTQRAAFDTVAAYLG</sequence>
<gene>
    <name evidence="1" type="ORF">GCM10023342_03310</name>
</gene>
<accession>A0ABP9R131</accession>
<dbReference type="RefSeq" id="WP_201448199.1">
    <property type="nucleotide sequence ID" value="NZ_BAABKI010000004.1"/>
</dbReference>
<evidence type="ECO:0000313" key="1">
    <source>
        <dbReference type="EMBL" id="GAA5170200.1"/>
    </source>
</evidence>
<dbReference type="EMBL" id="BAABKI010000004">
    <property type="protein sequence ID" value="GAA5170200.1"/>
    <property type="molecule type" value="Genomic_DNA"/>
</dbReference>
<reference evidence="2" key="1">
    <citation type="journal article" date="2019" name="Int. J. Syst. Evol. Microbiol.">
        <title>The Global Catalogue of Microorganisms (GCM) 10K type strain sequencing project: providing services to taxonomists for standard genome sequencing and annotation.</title>
        <authorList>
            <consortium name="The Broad Institute Genomics Platform"/>
            <consortium name="The Broad Institute Genome Sequencing Center for Infectious Disease"/>
            <person name="Wu L."/>
            <person name="Ma J."/>
        </authorList>
    </citation>
    <scope>NUCLEOTIDE SEQUENCE [LARGE SCALE GENOMIC DNA]</scope>
    <source>
        <strain evidence="2">JCM 18472</strain>
    </source>
</reference>